<accession>A0A916SC20</accession>
<dbReference type="PROSITE" id="PS50965">
    <property type="entry name" value="NERD"/>
    <property type="match status" value="1"/>
</dbReference>
<feature type="transmembrane region" description="Helical" evidence="2">
    <location>
        <begin position="323"/>
        <end position="344"/>
    </location>
</feature>
<dbReference type="InterPro" id="IPR011528">
    <property type="entry name" value="NERD"/>
</dbReference>
<keyword evidence="5" id="KW-1185">Reference proteome</keyword>
<evidence type="ECO:0000259" key="3">
    <source>
        <dbReference type="PROSITE" id="PS50965"/>
    </source>
</evidence>
<keyword evidence="2" id="KW-0812">Transmembrane</keyword>
<feature type="region of interest" description="Disordered" evidence="1">
    <location>
        <begin position="1"/>
        <end position="23"/>
    </location>
</feature>
<dbReference type="EMBL" id="BMGB01000001">
    <property type="protein sequence ID" value="GGA92994.1"/>
    <property type="molecule type" value="Genomic_DNA"/>
</dbReference>
<comment type="caution">
    <text evidence="4">The sequence shown here is derived from an EMBL/GenBank/DDBJ whole genome shotgun (WGS) entry which is preliminary data.</text>
</comment>
<keyword evidence="2" id="KW-1133">Transmembrane helix</keyword>
<sequence length="355" mass="37514">MTDIRQNGAPSAPPSPPEFAEPSLSKVRPSAQQLAVQAIASEALVAPASVTAVASAPLSVPALPPSSALAHDLALAAAGSLRSRVPAFALMKECLRVQSSAPERSALARVLGREPLHPDALSWYRGAVGELQVARVLGKLDPRWTVLQAVPVGSAGADIDHVLIGLGGTFTINTKNHGGKKVWAAGTTFMVNGQKLAHIHHSTFEAQRAARLLTDATGTSVSVTPLIVLVNPASLARKMPDVTVLDATELLRWIRRQPQMQTDATVARITWAAARRDTWTTLVDDGAVPAKSPGHVEDDYEQQFAARRAEVDAAQSRRRAWSLLVALAFLSGVVGATLLLAPFIPEILSKLVGGL</sequence>
<feature type="domain" description="NERD" evidence="3">
    <location>
        <begin position="125"/>
        <end position="236"/>
    </location>
</feature>
<dbReference type="Proteomes" id="UP000606922">
    <property type="component" value="Unassembled WGS sequence"/>
</dbReference>
<evidence type="ECO:0000313" key="4">
    <source>
        <dbReference type="EMBL" id="GGA92994.1"/>
    </source>
</evidence>
<keyword evidence="2" id="KW-0472">Membrane</keyword>
<dbReference type="Pfam" id="PF08378">
    <property type="entry name" value="NERD"/>
    <property type="match status" value="1"/>
</dbReference>
<evidence type="ECO:0000256" key="2">
    <source>
        <dbReference type="SAM" id="Phobius"/>
    </source>
</evidence>
<reference evidence="4" key="2">
    <citation type="submission" date="2020-09" db="EMBL/GenBank/DDBJ databases">
        <authorList>
            <person name="Sun Q."/>
            <person name="Zhou Y."/>
        </authorList>
    </citation>
    <scope>NUCLEOTIDE SEQUENCE</scope>
    <source>
        <strain evidence="4">CGMCC 1.12813</strain>
    </source>
</reference>
<evidence type="ECO:0000256" key="1">
    <source>
        <dbReference type="SAM" id="MobiDB-lite"/>
    </source>
</evidence>
<proteinExistence type="predicted"/>
<organism evidence="4 5">
    <name type="scientific">Conyzicola nivalis</name>
    <dbReference type="NCBI Taxonomy" id="1477021"/>
    <lineage>
        <taxon>Bacteria</taxon>
        <taxon>Bacillati</taxon>
        <taxon>Actinomycetota</taxon>
        <taxon>Actinomycetes</taxon>
        <taxon>Micrococcales</taxon>
        <taxon>Microbacteriaceae</taxon>
        <taxon>Conyzicola</taxon>
    </lineage>
</organism>
<evidence type="ECO:0000313" key="5">
    <source>
        <dbReference type="Proteomes" id="UP000606922"/>
    </source>
</evidence>
<protein>
    <recommendedName>
        <fullName evidence="3">NERD domain-containing protein</fullName>
    </recommendedName>
</protein>
<reference evidence="4" key="1">
    <citation type="journal article" date="2014" name="Int. J. Syst. Evol. Microbiol.">
        <title>Complete genome sequence of Corynebacterium casei LMG S-19264T (=DSM 44701T), isolated from a smear-ripened cheese.</title>
        <authorList>
            <consortium name="US DOE Joint Genome Institute (JGI-PGF)"/>
            <person name="Walter F."/>
            <person name="Albersmeier A."/>
            <person name="Kalinowski J."/>
            <person name="Ruckert C."/>
        </authorList>
    </citation>
    <scope>NUCLEOTIDE SEQUENCE</scope>
    <source>
        <strain evidence="4">CGMCC 1.12813</strain>
    </source>
</reference>
<name>A0A916SC20_9MICO</name>
<gene>
    <name evidence="4" type="ORF">GCM10010979_04440</name>
</gene>
<dbReference type="AlphaFoldDB" id="A0A916SC20"/>
<dbReference type="RefSeq" id="WP_188509078.1">
    <property type="nucleotide sequence ID" value="NZ_BMGB01000001.1"/>
</dbReference>